<evidence type="ECO:0000313" key="1">
    <source>
        <dbReference type="EMBL" id="PMS22058.1"/>
    </source>
</evidence>
<gene>
    <name evidence="1" type="ORF">C0Z18_05950</name>
</gene>
<reference evidence="1 2" key="1">
    <citation type="submission" date="2018-01" db="EMBL/GenBank/DDBJ databases">
        <title>Whole genome analyses suggest that Burkholderia sensu lato contains two further novel genera in the rhizoxinica-symbiotica group Mycetohabitans gen. nov., and Trinickia gen. nov.: implications for the evolution of diazotrophy and nodulation in the Burkholderiaceae.</title>
        <authorList>
            <person name="Estrada-de los Santos P."/>
            <person name="Palmer M."/>
            <person name="Chavez-Ramirez B."/>
            <person name="Beukes C."/>
            <person name="Steenkamp E.T."/>
            <person name="Hirsch A.M."/>
            <person name="Manyaka P."/>
            <person name="Maluk M."/>
            <person name="Lafos M."/>
            <person name="Crook M."/>
            <person name="Gross E."/>
            <person name="Simon M.F."/>
            <person name="Bueno dos Reis Junior F."/>
            <person name="Poole P.S."/>
            <person name="Venter S.N."/>
            <person name="James E.K."/>
        </authorList>
    </citation>
    <scope>NUCLEOTIDE SEQUENCE [LARGE SCALE GENOMIC DNA]</scope>
    <source>
        <strain evidence="1 2">GIMN1.004</strain>
    </source>
</reference>
<protein>
    <submittedName>
        <fullName evidence="1">Uncharacterized protein</fullName>
    </submittedName>
</protein>
<proteinExistence type="predicted"/>
<organism evidence="1 2">
    <name type="scientific">Trinickia dabaoshanensis</name>
    <dbReference type="NCBI Taxonomy" id="564714"/>
    <lineage>
        <taxon>Bacteria</taxon>
        <taxon>Pseudomonadati</taxon>
        <taxon>Pseudomonadota</taxon>
        <taxon>Betaproteobacteria</taxon>
        <taxon>Burkholderiales</taxon>
        <taxon>Burkholderiaceae</taxon>
        <taxon>Trinickia</taxon>
    </lineage>
</organism>
<accession>A0A2N7VY52</accession>
<keyword evidence="2" id="KW-1185">Reference proteome</keyword>
<dbReference type="AlphaFoldDB" id="A0A2N7VY52"/>
<comment type="caution">
    <text evidence="1">The sequence shown here is derived from an EMBL/GenBank/DDBJ whole genome shotgun (WGS) entry which is preliminary data.</text>
</comment>
<dbReference type="RefSeq" id="WP_102644458.1">
    <property type="nucleotide sequence ID" value="NZ_PNYA01000004.1"/>
</dbReference>
<name>A0A2N7VY52_9BURK</name>
<evidence type="ECO:0000313" key="2">
    <source>
        <dbReference type="Proteomes" id="UP000235616"/>
    </source>
</evidence>
<dbReference type="EMBL" id="PNYA01000004">
    <property type="protein sequence ID" value="PMS22058.1"/>
    <property type="molecule type" value="Genomic_DNA"/>
</dbReference>
<dbReference type="OrthoDB" id="8780408at2"/>
<sequence length="83" mass="8447">MYDAITPEMIDTIDKAGTLADTPGSDRAPLSLAATGLERAAAGIAIQAVKLADPMARQHATTVADGLSAAAQLCRAAIDARPE</sequence>
<dbReference type="Proteomes" id="UP000235616">
    <property type="component" value="Unassembled WGS sequence"/>
</dbReference>